<sequence>MQLTSSVLLSLVGALVGTSISAFAAPTVGEGEFGLTLPANITRGVPFEVTFQADSAAKGPTYVYAQYGLELADKAVYPSLGLPAFVKANGAADTGKSLTKRLKNGHFTLKLTVPTVKDDGLHGYLKGDVVLSMALYGTTGGRMDPIVTQLNQTTHLFAHAK</sequence>
<evidence type="ECO:0000313" key="3">
    <source>
        <dbReference type="Proteomes" id="UP000245942"/>
    </source>
</evidence>
<organism evidence="2 3">
    <name type="scientific">Pseudomicrostroma glucosiphilum</name>
    <dbReference type="NCBI Taxonomy" id="1684307"/>
    <lineage>
        <taxon>Eukaryota</taxon>
        <taxon>Fungi</taxon>
        <taxon>Dikarya</taxon>
        <taxon>Basidiomycota</taxon>
        <taxon>Ustilaginomycotina</taxon>
        <taxon>Exobasidiomycetes</taxon>
        <taxon>Microstromatales</taxon>
        <taxon>Microstromatales incertae sedis</taxon>
        <taxon>Pseudomicrostroma</taxon>
    </lineage>
</organism>
<dbReference type="RefSeq" id="XP_025346803.1">
    <property type="nucleotide sequence ID" value="XM_025491183.1"/>
</dbReference>
<proteinExistence type="predicted"/>
<evidence type="ECO:0000256" key="1">
    <source>
        <dbReference type="SAM" id="SignalP"/>
    </source>
</evidence>
<feature type="chain" id="PRO_5016351570" evidence="1">
    <location>
        <begin position="25"/>
        <end position="161"/>
    </location>
</feature>
<dbReference type="EMBL" id="KZ819330">
    <property type="protein sequence ID" value="PWN19643.1"/>
    <property type="molecule type" value="Genomic_DNA"/>
</dbReference>
<reference evidence="2 3" key="1">
    <citation type="journal article" date="2018" name="Mol. Biol. Evol.">
        <title>Broad Genomic Sampling Reveals a Smut Pathogenic Ancestry of the Fungal Clade Ustilaginomycotina.</title>
        <authorList>
            <person name="Kijpornyongpan T."/>
            <person name="Mondo S.J."/>
            <person name="Barry K."/>
            <person name="Sandor L."/>
            <person name="Lee J."/>
            <person name="Lipzen A."/>
            <person name="Pangilinan J."/>
            <person name="LaButti K."/>
            <person name="Hainaut M."/>
            <person name="Henrissat B."/>
            <person name="Grigoriev I.V."/>
            <person name="Spatafora J.W."/>
            <person name="Aime M.C."/>
        </authorList>
    </citation>
    <scope>NUCLEOTIDE SEQUENCE [LARGE SCALE GENOMIC DNA]</scope>
    <source>
        <strain evidence="2 3">MCA 4718</strain>
    </source>
</reference>
<feature type="signal peptide" evidence="1">
    <location>
        <begin position="1"/>
        <end position="24"/>
    </location>
</feature>
<dbReference type="GeneID" id="37012917"/>
<name>A0A316U5N0_9BASI</name>
<accession>A0A316U5N0</accession>
<keyword evidence="1" id="KW-0732">Signal</keyword>
<keyword evidence="3" id="KW-1185">Reference proteome</keyword>
<gene>
    <name evidence="2" type="ORF">BCV69DRAFT_277956</name>
</gene>
<evidence type="ECO:0000313" key="2">
    <source>
        <dbReference type="EMBL" id="PWN19643.1"/>
    </source>
</evidence>
<protein>
    <submittedName>
        <fullName evidence="2">Uncharacterized protein</fullName>
    </submittedName>
</protein>
<dbReference type="Proteomes" id="UP000245942">
    <property type="component" value="Unassembled WGS sequence"/>
</dbReference>
<dbReference type="AlphaFoldDB" id="A0A316U5N0"/>